<keyword evidence="3 6" id="KW-0547">Nucleotide-binding</keyword>
<evidence type="ECO:0000256" key="1">
    <source>
        <dbReference type="ARBA" id="ARBA00022679"/>
    </source>
</evidence>
<comment type="domain">
    <text evidence="6">Consists of three domains, a large central CORE domain and two small peripheral domains, NMPbind and LID, which undergo movements during catalysis. The LID domain closes over the site of phosphoryl transfer upon ATP binding. Assembling and dissambling the active center during each catalytic cycle provides an effective means to prevent ATP hydrolysis.</text>
</comment>
<dbReference type="InterPro" id="IPR007862">
    <property type="entry name" value="Adenylate_kinase_lid-dom"/>
</dbReference>
<evidence type="ECO:0000313" key="10">
    <source>
        <dbReference type="EMBL" id="UWD34309.1"/>
    </source>
</evidence>
<reference evidence="10" key="1">
    <citation type="submission" date="2022-08" db="EMBL/GenBank/DDBJ databases">
        <title>Complete genome sequence of Mycoplasma molare type strain H 542.</title>
        <authorList>
            <person name="Spergser J."/>
        </authorList>
    </citation>
    <scope>NUCLEOTIDE SEQUENCE</scope>
    <source>
        <strain evidence="10">H 542</strain>
    </source>
</reference>
<dbReference type="PANTHER" id="PTHR23359">
    <property type="entry name" value="NUCLEOTIDE KINASE"/>
    <property type="match status" value="1"/>
</dbReference>
<dbReference type="RefSeq" id="WP_027123510.1">
    <property type="nucleotide sequence ID" value="NZ_CP103423.1"/>
</dbReference>
<dbReference type="Pfam" id="PF05191">
    <property type="entry name" value="ADK_lid"/>
    <property type="match status" value="1"/>
</dbReference>
<name>A0ABY5TUH2_9BACT</name>
<comment type="caution">
    <text evidence="6">Lacks conserved residue(s) required for the propagation of feature annotation.</text>
</comment>
<dbReference type="EMBL" id="CP103423">
    <property type="protein sequence ID" value="UWD34309.1"/>
    <property type="molecule type" value="Genomic_DNA"/>
</dbReference>
<feature type="region of interest" description="NMP" evidence="6">
    <location>
        <begin position="32"/>
        <end position="61"/>
    </location>
</feature>
<dbReference type="Pfam" id="PF00406">
    <property type="entry name" value="ADK"/>
    <property type="match status" value="1"/>
</dbReference>
<keyword evidence="11" id="KW-1185">Reference proteome</keyword>
<dbReference type="Gene3D" id="3.40.50.300">
    <property type="entry name" value="P-loop containing nucleotide triphosphate hydrolases"/>
    <property type="match status" value="1"/>
</dbReference>
<dbReference type="InterPro" id="IPR027417">
    <property type="entry name" value="P-loop_NTPase"/>
</dbReference>
<dbReference type="InterPro" id="IPR033690">
    <property type="entry name" value="Adenylat_kinase_CS"/>
</dbReference>
<proteinExistence type="inferred from homology"/>
<keyword evidence="6" id="KW-0963">Cytoplasm</keyword>
<feature type="binding site" evidence="6">
    <location>
        <begin position="59"/>
        <end position="61"/>
    </location>
    <ligand>
        <name>AMP</name>
        <dbReference type="ChEBI" id="CHEBI:456215"/>
    </ligand>
</feature>
<feature type="domain" description="Adenylate kinase active site lid" evidence="9">
    <location>
        <begin position="127"/>
        <end position="162"/>
    </location>
</feature>
<evidence type="ECO:0000256" key="4">
    <source>
        <dbReference type="ARBA" id="ARBA00022777"/>
    </source>
</evidence>
<comment type="pathway">
    <text evidence="6">Purine metabolism; AMP biosynthesis via salvage pathway; AMP from ADP: step 1/1.</text>
</comment>
<feature type="binding site" evidence="6">
    <location>
        <begin position="136"/>
        <end position="137"/>
    </location>
    <ligand>
        <name>ATP</name>
        <dbReference type="ChEBI" id="CHEBI:30616"/>
    </ligand>
</feature>
<feature type="binding site" evidence="6">
    <location>
        <position position="171"/>
    </location>
    <ligand>
        <name>AMP</name>
        <dbReference type="ChEBI" id="CHEBI:456215"/>
    </ligand>
</feature>
<dbReference type="InterPro" id="IPR036193">
    <property type="entry name" value="ADK_active_lid_dom_sf"/>
</dbReference>
<feature type="binding site" evidence="6">
    <location>
        <position position="95"/>
    </location>
    <ligand>
        <name>AMP</name>
        <dbReference type="ChEBI" id="CHEBI:456215"/>
    </ligand>
</feature>
<dbReference type="PROSITE" id="PS00113">
    <property type="entry name" value="ADENYLATE_KINASE"/>
    <property type="match status" value="1"/>
</dbReference>
<dbReference type="InterPro" id="IPR006259">
    <property type="entry name" value="Adenyl_kin_sub"/>
</dbReference>
<feature type="binding site" evidence="6">
    <location>
        <position position="127"/>
    </location>
    <ligand>
        <name>ATP</name>
        <dbReference type="ChEBI" id="CHEBI:30616"/>
    </ligand>
</feature>
<dbReference type="SUPFAM" id="SSF52540">
    <property type="entry name" value="P-loop containing nucleoside triphosphate hydrolases"/>
    <property type="match status" value="1"/>
</dbReference>
<keyword evidence="1 6" id="KW-0808">Transferase</keyword>
<dbReference type="Proteomes" id="UP001058364">
    <property type="component" value="Chromosome"/>
</dbReference>
<comment type="subunit">
    <text evidence="6 8">Monomer.</text>
</comment>
<dbReference type="EC" id="2.7.4.3" evidence="6 8"/>
<feature type="region of interest" description="LID" evidence="6">
    <location>
        <begin position="126"/>
        <end position="163"/>
    </location>
</feature>
<evidence type="ECO:0000256" key="8">
    <source>
        <dbReference type="RuleBase" id="RU003331"/>
    </source>
</evidence>
<feature type="binding site" evidence="6">
    <location>
        <begin position="88"/>
        <end position="91"/>
    </location>
    <ligand>
        <name>AMP</name>
        <dbReference type="ChEBI" id="CHEBI:456215"/>
    </ligand>
</feature>
<dbReference type="GO" id="GO:0016301">
    <property type="term" value="F:kinase activity"/>
    <property type="evidence" value="ECO:0007669"/>
    <property type="project" value="UniProtKB-KW"/>
</dbReference>
<evidence type="ECO:0000256" key="6">
    <source>
        <dbReference type="HAMAP-Rule" id="MF_00235"/>
    </source>
</evidence>
<keyword evidence="4 6" id="KW-0418">Kinase</keyword>
<comment type="catalytic activity">
    <reaction evidence="6 8">
        <text>AMP + ATP = 2 ADP</text>
        <dbReference type="Rhea" id="RHEA:12973"/>
        <dbReference type="ChEBI" id="CHEBI:30616"/>
        <dbReference type="ChEBI" id="CHEBI:456215"/>
        <dbReference type="ChEBI" id="CHEBI:456216"/>
        <dbReference type="EC" id="2.7.4.3"/>
    </reaction>
</comment>
<protein>
    <recommendedName>
        <fullName evidence="6 8">Adenylate kinase</fullName>
        <shortName evidence="6">AK</shortName>
        <ecNumber evidence="6 8">2.7.4.3</ecNumber>
    </recommendedName>
    <alternativeName>
        <fullName evidence="6">ATP-AMP transphosphorylase</fullName>
    </alternativeName>
    <alternativeName>
        <fullName evidence="6">ATP:AMP phosphotransferase</fullName>
    </alternativeName>
    <alternativeName>
        <fullName evidence="6">Adenylate monophosphate kinase</fullName>
    </alternativeName>
</protein>
<feature type="binding site" evidence="6">
    <location>
        <position position="199"/>
    </location>
    <ligand>
        <name>ATP</name>
        <dbReference type="ChEBI" id="CHEBI:30616"/>
    </ligand>
</feature>
<evidence type="ECO:0000256" key="7">
    <source>
        <dbReference type="RuleBase" id="RU003330"/>
    </source>
</evidence>
<keyword evidence="5 6" id="KW-0067">ATP-binding</keyword>
<dbReference type="CDD" id="cd01428">
    <property type="entry name" value="ADK"/>
    <property type="match status" value="1"/>
</dbReference>
<evidence type="ECO:0000256" key="3">
    <source>
        <dbReference type="ARBA" id="ARBA00022741"/>
    </source>
</evidence>
<comment type="similarity">
    <text evidence="6 7">Belongs to the adenylate kinase family.</text>
</comment>
<feature type="binding site" evidence="6">
    <location>
        <position position="33"/>
    </location>
    <ligand>
        <name>AMP</name>
        <dbReference type="ChEBI" id="CHEBI:456215"/>
    </ligand>
</feature>
<evidence type="ECO:0000313" key="11">
    <source>
        <dbReference type="Proteomes" id="UP001058364"/>
    </source>
</evidence>
<dbReference type="HAMAP" id="MF_00235">
    <property type="entry name" value="Adenylate_kinase_Adk"/>
    <property type="match status" value="1"/>
</dbReference>
<evidence type="ECO:0000256" key="5">
    <source>
        <dbReference type="ARBA" id="ARBA00022840"/>
    </source>
</evidence>
<feature type="binding site" evidence="6">
    <location>
        <begin position="12"/>
        <end position="17"/>
    </location>
    <ligand>
        <name>ATP</name>
        <dbReference type="ChEBI" id="CHEBI:30616"/>
    </ligand>
</feature>
<dbReference type="SUPFAM" id="SSF57774">
    <property type="entry name" value="Microbial and mitochondrial ADK, insert 'zinc finger' domain"/>
    <property type="match status" value="1"/>
</dbReference>
<evidence type="ECO:0000256" key="2">
    <source>
        <dbReference type="ARBA" id="ARBA00022727"/>
    </source>
</evidence>
<comment type="subcellular location">
    <subcellularLocation>
        <location evidence="6 8">Cytoplasm</location>
    </subcellularLocation>
</comment>
<accession>A0ABY5TUH2</accession>
<organism evidence="10 11">
    <name type="scientific">Mesomycoplasma molare</name>
    <dbReference type="NCBI Taxonomy" id="171288"/>
    <lineage>
        <taxon>Bacteria</taxon>
        <taxon>Bacillati</taxon>
        <taxon>Mycoplasmatota</taxon>
        <taxon>Mycoplasmoidales</taxon>
        <taxon>Metamycoplasmataceae</taxon>
        <taxon>Mesomycoplasma</taxon>
    </lineage>
</organism>
<feature type="binding site" evidence="6">
    <location>
        <position position="160"/>
    </location>
    <ligand>
        <name>AMP</name>
        <dbReference type="ChEBI" id="CHEBI:456215"/>
    </ligand>
</feature>
<dbReference type="InterPro" id="IPR000850">
    <property type="entry name" value="Adenylat/UMP-CMP_kin"/>
</dbReference>
<dbReference type="NCBIfam" id="TIGR01351">
    <property type="entry name" value="adk"/>
    <property type="match status" value="1"/>
</dbReference>
<evidence type="ECO:0000259" key="9">
    <source>
        <dbReference type="Pfam" id="PF05191"/>
    </source>
</evidence>
<dbReference type="PRINTS" id="PR00094">
    <property type="entry name" value="ADENYLTKNASE"/>
</dbReference>
<keyword evidence="2 6" id="KW-0545">Nucleotide biosynthesis</keyword>
<sequence>MIKNIIFLGAPGVGKGTIASLLSQKTDLIHLSTGEIFRAAIRNKTKLGLELKNIVESGNYVPDEITNAIVEEKIKELNSKNINFILDGYPRTINQANFLDNLESANISKVILLTAPNEIIIQRLSKRRYCPTCSATYHLDFKPSKKINLCENDDTLLLQRKDDEEESIVRRLEVYNSETKVLVDFYKEKKILIEIEATQSPEEIVNYLLKQK</sequence>
<comment type="function">
    <text evidence="6">Catalyzes the reversible transfer of the terminal phosphate group between ATP and AMP. Plays an important role in cellular energy homeostasis and in adenine nucleotide metabolism.</text>
</comment>
<gene>
    <name evidence="6" type="primary">adk</name>
    <name evidence="10" type="ORF">NX772_00555</name>
</gene>
<feature type="binding site" evidence="6">
    <location>
        <position position="38"/>
    </location>
    <ligand>
        <name>AMP</name>
        <dbReference type="ChEBI" id="CHEBI:456215"/>
    </ligand>
</feature>